<name>A0AAF3EYI1_9BILA</name>
<evidence type="ECO:0000313" key="1">
    <source>
        <dbReference type="Proteomes" id="UP000887575"/>
    </source>
</evidence>
<evidence type="ECO:0008006" key="3">
    <source>
        <dbReference type="Google" id="ProtNLM"/>
    </source>
</evidence>
<accession>A0AAF3EYI1</accession>
<keyword evidence="1" id="KW-1185">Reference proteome</keyword>
<protein>
    <recommendedName>
        <fullName evidence="3">Protein kinase domain-containing protein</fullName>
    </recommendedName>
</protein>
<dbReference type="WBParaSite" id="MBELARI_LOCUS18751">
    <property type="protein sequence ID" value="MBELARI_LOCUS18751"/>
    <property type="gene ID" value="MBELARI_LOCUS18751"/>
</dbReference>
<dbReference type="AlphaFoldDB" id="A0AAF3EYI1"/>
<organism evidence="1 2">
    <name type="scientific">Mesorhabditis belari</name>
    <dbReference type="NCBI Taxonomy" id="2138241"/>
    <lineage>
        <taxon>Eukaryota</taxon>
        <taxon>Metazoa</taxon>
        <taxon>Ecdysozoa</taxon>
        <taxon>Nematoda</taxon>
        <taxon>Chromadorea</taxon>
        <taxon>Rhabditida</taxon>
        <taxon>Rhabditina</taxon>
        <taxon>Rhabditomorpha</taxon>
        <taxon>Rhabditoidea</taxon>
        <taxon>Rhabditidae</taxon>
        <taxon>Mesorhabditinae</taxon>
        <taxon>Mesorhabditis</taxon>
    </lineage>
</organism>
<sequence length="573" mass="67209">MNIEGIHKCDLFAAGLIIWELLERRNLPKDWATISFLHNLTAESKKLGDLILGCSSPSTRIEERFSVEEALERVESLKKVFQDLRHQHPGKFLVEPQICNQKKLLELPEGVFEPETVKTNFTFSILSFGGVAGGTGNYAVTENAPEIIVKLDPLMQTFLHEWTPKIERKSNFVKLSIPESEEKLNCIDSFKFLVNSNSVNEMRNRIGAEISMKINAFEEKAILAKEMQGLIEFIFEKHSAHDEAKQLIRNKITIYLLDKKFQSEELKSILEALSELLILDLNIQEILYRFSIYALWNCELMNLSWVELSELLQLAITNLEEAEMNFTRRKRFRTFNIGDSRAEWCTSFGISFRKDLTEIREDLLKNILTPRERHLDVIAIDLETFRRALYEKLDDVKRYSVNEVKNDPESVQTLEQFLKTEIELKKDPRIGFYFVYLKEKQIYTQYCHDGGEENEEREGLLIGLNVKSLNSFWHHDFRFESISHFCFTEFFRSVYIGLYELKPILDLMLQELRNMKTDVMESSYHKSMKEEINKFWKARQIFVLPKSAEIDANSAYKWQKSPSTRPDHKRRSF</sequence>
<proteinExistence type="predicted"/>
<evidence type="ECO:0000313" key="2">
    <source>
        <dbReference type="WBParaSite" id="MBELARI_LOCUS18751"/>
    </source>
</evidence>
<dbReference type="Proteomes" id="UP000887575">
    <property type="component" value="Unassembled WGS sequence"/>
</dbReference>
<reference evidence="2" key="1">
    <citation type="submission" date="2024-02" db="UniProtKB">
        <authorList>
            <consortium name="WormBaseParasite"/>
        </authorList>
    </citation>
    <scope>IDENTIFICATION</scope>
</reference>